<gene>
    <name evidence="2" type="ORF">V5O48_011275</name>
</gene>
<comment type="caution">
    <text evidence="2">The sequence shown here is derived from an EMBL/GenBank/DDBJ whole genome shotgun (WGS) entry which is preliminary data.</text>
</comment>
<reference evidence="2 3" key="1">
    <citation type="submission" date="2024-02" db="EMBL/GenBank/DDBJ databases">
        <title>A draft genome for the cacao thread blight pathogen Marasmius crinis-equi.</title>
        <authorList>
            <person name="Cohen S.P."/>
            <person name="Baruah I.K."/>
            <person name="Amoako-Attah I."/>
            <person name="Bukari Y."/>
            <person name="Meinhardt L.W."/>
            <person name="Bailey B.A."/>
        </authorList>
    </citation>
    <scope>NUCLEOTIDE SEQUENCE [LARGE SCALE GENOMIC DNA]</scope>
    <source>
        <strain evidence="2 3">GH-76</strain>
    </source>
</reference>
<organism evidence="2 3">
    <name type="scientific">Marasmius crinis-equi</name>
    <dbReference type="NCBI Taxonomy" id="585013"/>
    <lineage>
        <taxon>Eukaryota</taxon>
        <taxon>Fungi</taxon>
        <taxon>Dikarya</taxon>
        <taxon>Basidiomycota</taxon>
        <taxon>Agaricomycotina</taxon>
        <taxon>Agaricomycetes</taxon>
        <taxon>Agaricomycetidae</taxon>
        <taxon>Agaricales</taxon>
        <taxon>Marasmiineae</taxon>
        <taxon>Marasmiaceae</taxon>
        <taxon>Marasmius</taxon>
    </lineage>
</organism>
<proteinExistence type="predicted"/>
<dbReference type="Pfam" id="PF20236">
    <property type="entry name" value="DUF6593"/>
    <property type="match status" value="1"/>
</dbReference>
<dbReference type="InterPro" id="IPR046528">
    <property type="entry name" value="DUF6593"/>
</dbReference>
<accession>A0ABR3F616</accession>
<feature type="domain" description="DUF6593" evidence="1">
    <location>
        <begin position="11"/>
        <end position="162"/>
    </location>
</feature>
<evidence type="ECO:0000259" key="1">
    <source>
        <dbReference type="Pfam" id="PF20236"/>
    </source>
</evidence>
<evidence type="ECO:0000313" key="3">
    <source>
        <dbReference type="Proteomes" id="UP001465976"/>
    </source>
</evidence>
<protein>
    <recommendedName>
        <fullName evidence="1">DUF6593 domain-containing protein</fullName>
    </recommendedName>
</protein>
<sequence>MDLIVSEDKKTTTLSLPTGQPIYQITAKSRGTFRGETKVISKFQHPGAAPTDVGLVEVHSLSSDVCQFWGRDIRPRTDYNSMSEDKIFTSSVTGQKYKWHRGLQKSKLTDKFKNTVASYEESHSSLLSSKRKSPAKLSVTPAGMQFLDEIVVTFVYIEQKLKEEAEALEAAGEIIGQVAGA</sequence>
<name>A0ABR3F616_9AGAR</name>
<keyword evidence="3" id="KW-1185">Reference proteome</keyword>
<evidence type="ECO:0000313" key="2">
    <source>
        <dbReference type="EMBL" id="KAL0570687.1"/>
    </source>
</evidence>
<dbReference type="EMBL" id="JBAHYK010000890">
    <property type="protein sequence ID" value="KAL0570687.1"/>
    <property type="molecule type" value="Genomic_DNA"/>
</dbReference>
<dbReference type="Proteomes" id="UP001465976">
    <property type="component" value="Unassembled WGS sequence"/>
</dbReference>